<feature type="compositionally biased region" description="Polar residues" evidence="1">
    <location>
        <begin position="213"/>
        <end position="224"/>
    </location>
</feature>
<dbReference type="OrthoDB" id="263077at2759"/>
<keyword evidence="3" id="KW-1185">Reference proteome</keyword>
<reference evidence="2 3" key="1">
    <citation type="submission" date="2015-07" db="EMBL/GenBank/DDBJ databases">
        <title>High-quality genome of monoxenous trypanosomatid Leptomonas pyrrhocoris.</title>
        <authorList>
            <person name="Flegontov P."/>
            <person name="Butenko A."/>
            <person name="Firsov S."/>
            <person name="Vlcek C."/>
            <person name="Logacheva M.D."/>
            <person name="Field M."/>
            <person name="Filatov D."/>
            <person name="Flegontova O."/>
            <person name="Gerasimov E."/>
            <person name="Jackson A.P."/>
            <person name="Kelly S."/>
            <person name="Opperdoes F."/>
            <person name="O'Reilly A."/>
            <person name="Votypka J."/>
            <person name="Yurchenko V."/>
            <person name="Lukes J."/>
        </authorList>
    </citation>
    <scope>NUCLEOTIDE SEQUENCE [LARGE SCALE GENOMIC DNA]</scope>
    <source>
        <strain evidence="2">H10</strain>
    </source>
</reference>
<feature type="compositionally biased region" description="Polar residues" evidence="1">
    <location>
        <begin position="180"/>
        <end position="200"/>
    </location>
</feature>
<feature type="region of interest" description="Disordered" evidence="1">
    <location>
        <begin position="1"/>
        <end position="58"/>
    </location>
</feature>
<dbReference type="VEuPathDB" id="TriTrypDB:LpyrH10_02_4910"/>
<name>A0A0N0DZC5_LEPPY</name>
<comment type="caution">
    <text evidence="2">The sequence shown here is derived from an EMBL/GenBank/DDBJ whole genome shotgun (WGS) entry which is preliminary data.</text>
</comment>
<accession>A0A0N0DZC5</accession>
<dbReference type="OMA" id="HLCMPAR"/>
<feature type="region of interest" description="Disordered" evidence="1">
    <location>
        <begin position="153"/>
        <end position="225"/>
    </location>
</feature>
<feature type="compositionally biased region" description="Polar residues" evidence="1">
    <location>
        <begin position="1"/>
        <end position="20"/>
    </location>
</feature>
<organism evidence="2 3">
    <name type="scientific">Leptomonas pyrrhocoris</name>
    <name type="common">Firebug parasite</name>
    <dbReference type="NCBI Taxonomy" id="157538"/>
    <lineage>
        <taxon>Eukaryota</taxon>
        <taxon>Discoba</taxon>
        <taxon>Euglenozoa</taxon>
        <taxon>Kinetoplastea</taxon>
        <taxon>Metakinetoplastina</taxon>
        <taxon>Trypanosomatida</taxon>
        <taxon>Trypanosomatidae</taxon>
        <taxon>Leishmaniinae</taxon>
        <taxon>Leptomonas</taxon>
    </lineage>
</organism>
<protein>
    <submittedName>
        <fullName evidence="2">Uncharacterized protein</fullName>
    </submittedName>
</protein>
<dbReference type="GeneID" id="26901812"/>
<dbReference type="Proteomes" id="UP000037923">
    <property type="component" value="Unassembled WGS sequence"/>
</dbReference>
<dbReference type="EMBL" id="LGTL01000002">
    <property type="protein sequence ID" value="KPA85132.1"/>
    <property type="molecule type" value="Genomic_DNA"/>
</dbReference>
<gene>
    <name evidence="2" type="ORF">ABB37_01517</name>
</gene>
<evidence type="ECO:0000313" key="3">
    <source>
        <dbReference type="Proteomes" id="UP000037923"/>
    </source>
</evidence>
<proteinExistence type="predicted"/>
<sequence length="498" mass="54036">MSWMRSRSQQQNLPGSQRETSPLPAPCSLSQTSQSSTTRVLGADITNRSPTPPPPSLLISKAVARTRSAALTTSPPSSSSTVRWPIRQTETFPCSSPHDHGGDASDSARTAVPFVLPSYDTFLDALGGGRSEAEELHLPATRRRSRPPAATELLTAEKDNNGDSQSDPQERREEEEKASLGQSSTQFAAKTVQENGTPDQQPVKRARLHSNTHGRASSPTCQRNETCRECASNATETGKSLLSAEVSWKTHTRTETSGGDNSANNCFTSVSTNMPLCSSLYCERVFSPAPTSNAECASFDPYKERQSGVPVAVPPSSTWATSALSTLPSSRRGLAHLCMPARLLDVEVPSWQVMTAAAVNTDEPTAVSAVTPQGHRRMRIVNSVDSTIVYSPGSLEDISPILCLSDEGAVLQGDTRGSLSRGTPAHLRNEEAFPMRKDNQESCEMSVGTPVAHPLFSQVNRDYEEEGEMRDTHLREDVLHVASDAFENLQRCLRCWQK</sequence>
<feature type="compositionally biased region" description="Low complexity" evidence="1">
    <location>
        <begin position="28"/>
        <end position="38"/>
    </location>
</feature>
<evidence type="ECO:0000256" key="1">
    <source>
        <dbReference type="SAM" id="MobiDB-lite"/>
    </source>
</evidence>
<feature type="compositionally biased region" description="Basic and acidic residues" evidence="1">
    <location>
        <begin position="168"/>
        <end position="178"/>
    </location>
</feature>
<dbReference type="RefSeq" id="XP_015663571.1">
    <property type="nucleotide sequence ID" value="XM_015798051.1"/>
</dbReference>
<evidence type="ECO:0000313" key="2">
    <source>
        <dbReference type="EMBL" id="KPA85132.1"/>
    </source>
</evidence>
<dbReference type="AlphaFoldDB" id="A0A0N0DZC5"/>